<evidence type="ECO:0000313" key="3">
    <source>
        <dbReference type="Proteomes" id="UP000236161"/>
    </source>
</evidence>
<dbReference type="STRING" id="1088818.A0A2I0ABA9"/>
<dbReference type="Pfam" id="PF26102">
    <property type="entry name" value="Ig_SPL7"/>
    <property type="match status" value="1"/>
</dbReference>
<gene>
    <name evidence="2" type="primary">SPL15</name>
    <name evidence="2" type="ORF">AXF42_Ash001818</name>
</gene>
<dbReference type="Gene3D" id="1.25.40.20">
    <property type="entry name" value="Ankyrin repeat-containing domain"/>
    <property type="match status" value="1"/>
</dbReference>
<dbReference type="Pfam" id="PF00023">
    <property type="entry name" value="Ank"/>
    <property type="match status" value="1"/>
</dbReference>
<evidence type="ECO:0000313" key="2">
    <source>
        <dbReference type="EMBL" id="PKA52837.1"/>
    </source>
</evidence>
<name>A0A2I0ABA9_9ASPA</name>
<dbReference type="InterPro" id="IPR002110">
    <property type="entry name" value="Ankyrin_rpt"/>
</dbReference>
<dbReference type="AlphaFoldDB" id="A0A2I0ABA9"/>
<dbReference type="InterPro" id="IPR036770">
    <property type="entry name" value="Ankyrin_rpt-contain_sf"/>
</dbReference>
<keyword evidence="1" id="KW-1133">Transmembrane helix</keyword>
<keyword evidence="1" id="KW-0472">Membrane</keyword>
<dbReference type="EMBL" id="KZ452001">
    <property type="protein sequence ID" value="PKA52837.1"/>
    <property type="molecule type" value="Genomic_DNA"/>
</dbReference>
<dbReference type="SUPFAM" id="SSF48403">
    <property type="entry name" value="Ankyrin repeat"/>
    <property type="match status" value="1"/>
</dbReference>
<proteinExistence type="predicted"/>
<organism evidence="2 3">
    <name type="scientific">Apostasia shenzhenica</name>
    <dbReference type="NCBI Taxonomy" id="1088818"/>
    <lineage>
        <taxon>Eukaryota</taxon>
        <taxon>Viridiplantae</taxon>
        <taxon>Streptophyta</taxon>
        <taxon>Embryophyta</taxon>
        <taxon>Tracheophyta</taxon>
        <taxon>Spermatophyta</taxon>
        <taxon>Magnoliopsida</taxon>
        <taxon>Liliopsida</taxon>
        <taxon>Asparagales</taxon>
        <taxon>Orchidaceae</taxon>
        <taxon>Apostasioideae</taxon>
        <taxon>Apostasia</taxon>
    </lineage>
</organism>
<keyword evidence="1" id="KW-0812">Transmembrane</keyword>
<protein>
    <submittedName>
        <fullName evidence="2">Squamosa promoter-binding-like protein 15</fullName>
    </submittedName>
</protein>
<keyword evidence="3" id="KW-1185">Reference proteome</keyword>
<evidence type="ECO:0000256" key="1">
    <source>
        <dbReference type="SAM" id="Phobius"/>
    </source>
</evidence>
<accession>A0A2I0ABA9</accession>
<dbReference type="OrthoDB" id="514967at2759"/>
<dbReference type="Proteomes" id="UP000236161">
    <property type="component" value="Unassembled WGS sequence"/>
</dbReference>
<feature type="transmembrane region" description="Helical" evidence="1">
    <location>
        <begin position="424"/>
        <end position="443"/>
    </location>
</feature>
<sequence length="469" mass="52917">MESYIRPGCVVLSIYFCMLAKDWEQLEGNFLREVSSLVNHSKSGFWRNGKFLVQTNRQMASHRNGKIRVWRTSSAPELISVTPFAIVSGCKTTILLKGRNLQFPGTRIHCTYKGGYTTKEVLSSSDYTGTTQNDCSFESFDVCVGSPSSVGRCFIEVENGFKGNSFPLIITNYEICQELRILESEFVEDKQIKDAIHFLNELGWLFQKKNDSSNALLTHFSASRFKFLLIFAVERDWLVLTRTLLDILVEVSLKDGGFMHESLGMLSAVQLLSRAVERKCQKMIHLLLHYSLQPSPSNLKIYLFPPNLSDPGGFTPLHLAASMQNSEGIVDELTNDPQEIALSCWESLKDENGQTPFTYASVRNNHSYNSLVARKLGDRKNGQITISVESQNTKLSLNSCARCAVVEKRLFTRMARKHGLLRHLYAYPLLVVAAVCVCVSLFCRGVPHIMTPEIGLVPFKWENLEFGPR</sequence>
<reference evidence="2 3" key="1">
    <citation type="journal article" date="2017" name="Nature">
        <title>The Apostasia genome and the evolution of orchids.</title>
        <authorList>
            <person name="Zhang G.Q."/>
            <person name="Liu K.W."/>
            <person name="Li Z."/>
            <person name="Lohaus R."/>
            <person name="Hsiao Y.Y."/>
            <person name="Niu S.C."/>
            <person name="Wang J.Y."/>
            <person name="Lin Y.C."/>
            <person name="Xu Q."/>
            <person name="Chen L.J."/>
            <person name="Yoshida K."/>
            <person name="Fujiwara S."/>
            <person name="Wang Z.W."/>
            <person name="Zhang Y.Q."/>
            <person name="Mitsuda N."/>
            <person name="Wang M."/>
            <person name="Liu G.H."/>
            <person name="Pecoraro L."/>
            <person name="Huang H.X."/>
            <person name="Xiao X.J."/>
            <person name="Lin M."/>
            <person name="Wu X.Y."/>
            <person name="Wu W.L."/>
            <person name="Chen Y.Y."/>
            <person name="Chang S.B."/>
            <person name="Sakamoto S."/>
            <person name="Ohme-Takagi M."/>
            <person name="Yagi M."/>
            <person name="Zeng S.J."/>
            <person name="Shen C.Y."/>
            <person name="Yeh C.M."/>
            <person name="Luo Y.B."/>
            <person name="Tsai W.C."/>
            <person name="Van de Peer Y."/>
            <person name="Liu Z.J."/>
        </authorList>
    </citation>
    <scope>NUCLEOTIDE SEQUENCE [LARGE SCALE GENOMIC DNA]</scope>
    <source>
        <strain evidence="3">cv. Shenzhen</strain>
        <tissue evidence="2">Stem</tissue>
    </source>
</reference>